<evidence type="ECO:0000313" key="3">
    <source>
        <dbReference type="Proteomes" id="UP000054279"/>
    </source>
</evidence>
<organism evidence="2 3">
    <name type="scientific">Sphaerobolus stellatus (strain SS14)</name>
    <dbReference type="NCBI Taxonomy" id="990650"/>
    <lineage>
        <taxon>Eukaryota</taxon>
        <taxon>Fungi</taxon>
        <taxon>Dikarya</taxon>
        <taxon>Basidiomycota</taxon>
        <taxon>Agaricomycotina</taxon>
        <taxon>Agaricomycetes</taxon>
        <taxon>Phallomycetidae</taxon>
        <taxon>Geastrales</taxon>
        <taxon>Sphaerobolaceae</taxon>
        <taxon>Sphaerobolus</taxon>
    </lineage>
</organism>
<dbReference type="EMBL" id="KN837205">
    <property type="protein sequence ID" value="KIJ33983.1"/>
    <property type="molecule type" value="Genomic_DNA"/>
</dbReference>
<protein>
    <submittedName>
        <fullName evidence="2">Uncharacterized protein</fullName>
    </submittedName>
</protein>
<sequence>MDSYDEAYSVALPTQTHSHCVAMFDIPEEEEESSPRPPNSYISTGSAQPERAISYTTARKDEAEDMSHRARGSSVDIVNNPYTVTPSFQAQASLLTIPYAPTSTHSTAPPGAIIASLEAPRTPHPDPIPPGSLSIFPSSPPAEPTHGITEIPVPEADYARYISAPSSAALAHQAVYWPLRPAGGYVRCGYPGCGESVGLVSAKDARAHLAGHLNGGKAYMCFWCVLYALCNPFVNEAEDG</sequence>
<reference evidence="2 3" key="1">
    <citation type="submission" date="2014-06" db="EMBL/GenBank/DDBJ databases">
        <title>Evolutionary Origins and Diversification of the Mycorrhizal Mutualists.</title>
        <authorList>
            <consortium name="DOE Joint Genome Institute"/>
            <consortium name="Mycorrhizal Genomics Consortium"/>
            <person name="Kohler A."/>
            <person name="Kuo A."/>
            <person name="Nagy L.G."/>
            <person name="Floudas D."/>
            <person name="Copeland A."/>
            <person name="Barry K.W."/>
            <person name="Cichocki N."/>
            <person name="Veneault-Fourrey C."/>
            <person name="LaButti K."/>
            <person name="Lindquist E.A."/>
            <person name="Lipzen A."/>
            <person name="Lundell T."/>
            <person name="Morin E."/>
            <person name="Murat C."/>
            <person name="Riley R."/>
            <person name="Ohm R."/>
            <person name="Sun H."/>
            <person name="Tunlid A."/>
            <person name="Henrissat B."/>
            <person name="Grigoriev I.V."/>
            <person name="Hibbett D.S."/>
            <person name="Martin F."/>
        </authorList>
    </citation>
    <scope>NUCLEOTIDE SEQUENCE [LARGE SCALE GENOMIC DNA]</scope>
    <source>
        <strain evidence="2 3">SS14</strain>
    </source>
</reference>
<keyword evidence="3" id="KW-1185">Reference proteome</keyword>
<feature type="compositionally biased region" description="Basic and acidic residues" evidence="1">
    <location>
        <begin position="58"/>
        <end position="68"/>
    </location>
</feature>
<name>A0A0C9TUF9_SPHS4</name>
<evidence type="ECO:0000256" key="1">
    <source>
        <dbReference type="SAM" id="MobiDB-lite"/>
    </source>
</evidence>
<evidence type="ECO:0000313" key="2">
    <source>
        <dbReference type="EMBL" id="KIJ33983.1"/>
    </source>
</evidence>
<dbReference type="HOGENOM" id="CLU_1205411_0_0_1"/>
<feature type="region of interest" description="Disordered" evidence="1">
    <location>
        <begin position="25"/>
        <end position="71"/>
    </location>
</feature>
<accession>A0A0C9TUF9</accession>
<dbReference type="Proteomes" id="UP000054279">
    <property type="component" value="Unassembled WGS sequence"/>
</dbReference>
<gene>
    <name evidence="2" type="ORF">M422DRAFT_263938</name>
</gene>
<proteinExistence type="predicted"/>
<dbReference type="AlphaFoldDB" id="A0A0C9TUF9"/>